<dbReference type="Pfam" id="PF12833">
    <property type="entry name" value="HTH_18"/>
    <property type="match status" value="1"/>
</dbReference>
<dbReference type="PROSITE" id="PS00041">
    <property type="entry name" value="HTH_ARAC_FAMILY_1"/>
    <property type="match status" value="1"/>
</dbReference>
<evidence type="ECO:0000256" key="3">
    <source>
        <dbReference type="ARBA" id="ARBA00023163"/>
    </source>
</evidence>
<dbReference type="InterPro" id="IPR009057">
    <property type="entry name" value="Homeodomain-like_sf"/>
</dbReference>
<sequence length="286" mass="33899">MKAQFEQLRTNTDFIFNAFMLDKDGFDAPFHFHPEYELTFILSSAGTRYVGNHFEDFKENDMVLLGPNLPHCWKNHANQTQAASAVVVHWDQYLIDKKWLDSPAFTRIKKMLQHAAGGLRFQGPGLKDFRYKLKRLTTLTSFEQFHYFLEILHQLSLYDHTTILTSQSDMHHLDYANNERIGLTLDYIRKNFSRKINLKKTANLNRMTEEAFSRFFSKVMRKSFFCYLNEYRINHACTQLIETDKTISEICYNSGYDTQPFFFRQFKKFKGCTPGNYRLNYLQTAR</sequence>
<evidence type="ECO:0000313" key="5">
    <source>
        <dbReference type="EMBL" id="MFC0516745.1"/>
    </source>
</evidence>
<name>A0ABV6LB80_9SPHI</name>
<evidence type="ECO:0000256" key="2">
    <source>
        <dbReference type="ARBA" id="ARBA00023125"/>
    </source>
</evidence>
<gene>
    <name evidence="5" type="ORF">ACFFGT_21230</name>
</gene>
<dbReference type="InterPro" id="IPR018062">
    <property type="entry name" value="HTH_AraC-typ_CS"/>
</dbReference>
<keyword evidence="2" id="KW-0238">DNA-binding</keyword>
<dbReference type="RefSeq" id="WP_377024518.1">
    <property type="nucleotide sequence ID" value="NZ_JBHLTS010000066.1"/>
</dbReference>
<proteinExistence type="predicted"/>
<dbReference type="PANTHER" id="PTHR43280">
    <property type="entry name" value="ARAC-FAMILY TRANSCRIPTIONAL REGULATOR"/>
    <property type="match status" value="1"/>
</dbReference>
<dbReference type="Gene3D" id="1.10.10.60">
    <property type="entry name" value="Homeodomain-like"/>
    <property type="match status" value="2"/>
</dbReference>
<dbReference type="SUPFAM" id="SSF46689">
    <property type="entry name" value="Homeodomain-like"/>
    <property type="match status" value="1"/>
</dbReference>
<protein>
    <submittedName>
        <fullName evidence="5">Helix-turn-helix domain-containing protein</fullName>
    </submittedName>
</protein>
<dbReference type="EMBL" id="JBHLTS010000066">
    <property type="protein sequence ID" value="MFC0516745.1"/>
    <property type="molecule type" value="Genomic_DNA"/>
</dbReference>
<dbReference type="InterPro" id="IPR011051">
    <property type="entry name" value="RmlC_Cupin_sf"/>
</dbReference>
<dbReference type="SMART" id="SM00342">
    <property type="entry name" value="HTH_ARAC"/>
    <property type="match status" value="1"/>
</dbReference>
<evidence type="ECO:0000256" key="1">
    <source>
        <dbReference type="ARBA" id="ARBA00023015"/>
    </source>
</evidence>
<keyword evidence="3" id="KW-0804">Transcription</keyword>
<dbReference type="Proteomes" id="UP001589828">
    <property type="component" value="Unassembled WGS sequence"/>
</dbReference>
<dbReference type="InterPro" id="IPR018060">
    <property type="entry name" value="HTH_AraC"/>
</dbReference>
<keyword evidence="1" id="KW-0805">Transcription regulation</keyword>
<feature type="domain" description="HTH araC/xylS-type" evidence="4">
    <location>
        <begin position="182"/>
        <end position="280"/>
    </location>
</feature>
<organism evidence="5 6">
    <name type="scientific">Mucilaginibacter angelicae</name>
    <dbReference type="NCBI Taxonomy" id="869718"/>
    <lineage>
        <taxon>Bacteria</taxon>
        <taxon>Pseudomonadati</taxon>
        <taxon>Bacteroidota</taxon>
        <taxon>Sphingobacteriia</taxon>
        <taxon>Sphingobacteriales</taxon>
        <taxon>Sphingobacteriaceae</taxon>
        <taxon>Mucilaginibacter</taxon>
    </lineage>
</organism>
<dbReference type="Gene3D" id="2.60.120.10">
    <property type="entry name" value="Jelly Rolls"/>
    <property type="match status" value="1"/>
</dbReference>
<comment type="caution">
    <text evidence="5">The sequence shown here is derived from an EMBL/GenBank/DDBJ whole genome shotgun (WGS) entry which is preliminary data.</text>
</comment>
<reference evidence="5 6" key="1">
    <citation type="submission" date="2024-09" db="EMBL/GenBank/DDBJ databases">
        <authorList>
            <person name="Sun Q."/>
            <person name="Mori K."/>
        </authorList>
    </citation>
    <scope>NUCLEOTIDE SEQUENCE [LARGE SCALE GENOMIC DNA]</scope>
    <source>
        <strain evidence="5 6">NCAIM B.02415</strain>
    </source>
</reference>
<evidence type="ECO:0000313" key="6">
    <source>
        <dbReference type="Proteomes" id="UP001589828"/>
    </source>
</evidence>
<dbReference type="SUPFAM" id="SSF51182">
    <property type="entry name" value="RmlC-like cupins"/>
    <property type="match status" value="1"/>
</dbReference>
<dbReference type="PROSITE" id="PS01124">
    <property type="entry name" value="HTH_ARAC_FAMILY_2"/>
    <property type="match status" value="1"/>
</dbReference>
<dbReference type="InterPro" id="IPR014710">
    <property type="entry name" value="RmlC-like_jellyroll"/>
</dbReference>
<dbReference type="PANTHER" id="PTHR43280:SF27">
    <property type="entry name" value="TRANSCRIPTIONAL REGULATOR MTLR"/>
    <property type="match status" value="1"/>
</dbReference>
<accession>A0ABV6LB80</accession>
<dbReference type="CDD" id="cd06976">
    <property type="entry name" value="cupin_MtlR-like_N"/>
    <property type="match status" value="1"/>
</dbReference>
<keyword evidence="6" id="KW-1185">Reference proteome</keyword>
<evidence type="ECO:0000259" key="4">
    <source>
        <dbReference type="PROSITE" id="PS01124"/>
    </source>
</evidence>